<dbReference type="Pfam" id="PF00172">
    <property type="entry name" value="Zn_clus"/>
    <property type="match status" value="1"/>
</dbReference>
<dbReference type="InterPro" id="IPR036864">
    <property type="entry name" value="Zn2-C6_fun-type_DNA-bd_sf"/>
</dbReference>
<dbReference type="Proteomes" id="UP001222325">
    <property type="component" value="Unassembled WGS sequence"/>
</dbReference>
<feature type="domain" description="Zn(2)-C6 fungal-type" evidence="8">
    <location>
        <begin position="19"/>
        <end position="51"/>
    </location>
</feature>
<dbReference type="InterPro" id="IPR001138">
    <property type="entry name" value="Zn2Cys6_DnaBD"/>
</dbReference>
<keyword evidence="5" id="KW-0238">DNA-binding</keyword>
<sequence length="785" mass="87437">MPKESSFNARGRGSYASQACNICRAKKVKCNGAKPVCGSCYASGRDAECTWGRDSPVRKPRTEAHFEALRKRADALQAYVDLLEGFLAKCVCQDVSAHAQHRPDQASGYCSEKEMSDSDPETLEDEDITQELCVPSRNLTLDDISGGLLHRGTTAPLRFLPKAAEDEEPGLIMGEPCSYGSYVLLVDGVDTSGYDPNCDWARHLPHEVCLSDYSLRILDLSFKFFTMHSFRIIPFLFLRDMHRALSVPRTQRTPKTSFYSPMLHNALLGISAIFSDDPRVRDPNARRCFIRAAKSYFEAECKKPSFSLVHALSMIANFHVNECEFILGDLYFGMSTRISQSLGLEMDSSAWVRSGLISNEEQTARNWAHWTVFSVDLCWTLCAGREFGRDLSRLATPLPFVIAEVDQAPWHHPPSNIPPQPGFLTLSFNASSSLLLIGRKIADLVCVARYQSRLIVRFTLTWSSLELNTWKDQLPPELDITLSNRAKSTPQRLMLHCMYWWLSIVLHRPFSNRRTRSPPASDKCVDHVKLCRRAADNIMELLQTWSALYTLRYAPQTMLQVIFGAGTVYVLLAVHATSSLRIAQVSLKTSLASAELCLQYLSDIGASWGCASYMGEILRSLMQNKLQPIIARRSAIPAEIPSESKLESRHSPPTAAPRPVPGRFRTCAVALSQDDPVLSDAAAPTMNPPSAPYMPIPAAYGNDEERYNSGFDSFGDELDLGVFDAHGEPGMSASRVDETYLDTMPWMAWNSSAVWEDGAWGVWRGNLSPDYINMPTSTTASSAMV</sequence>
<dbReference type="PANTHER" id="PTHR31313:SF81">
    <property type="entry name" value="TY1 ENHANCER ACTIVATOR"/>
    <property type="match status" value="1"/>
</dbReference>
<dbReference type="CDD" id="cd12148">
    <property type="entry name" value="fungal_TF_MHR"/>
    <property type="match status" value="1"/>
</dbReference>
<protein>
    <recommendedName>
        <fullName evidence="8">Zn(2)-C6 fungal-type domain-containing protein</fullName>
    </recommendedName>
</protein>
<reference evidence="9" key="1">
    <citation type="submission" date="2023-03" db="EMBL/GenBank/DDBJ databases">
        <title>Massive genome expansion in bonnet fungi (Mycena s.s.) driven by repeated elements and novel gene families across ecological guilds.</title>
        <authorList>
            <consortium name="Lawrence Berkeley National Laboratory"/>
            <person name="Harder C.B."/>
            <person name="Miyauchi S."/>
            <person name="Viragh M."/>
            <person name="Kuo A."/>
            <person name="Thoen E."/>
            <person name="Andreopoulos B."/>
            <person name="Lu D."/>
            <person name="Skrede I."/>
            <person name="Drula E."/>
            <person name="Henrissat B."/>
            <person name="Morin E."/>
            <person name="Kohler A."/>
            <person name="Barry K."/>
            <person name="LaButti K."/>
            <person name="Morin E."/>
            <person name="Salamov A."/>
            <person name="Lipzen A."/>
            <person name="Mereny Z."/>
            <person name="Hegedus B."/>
            <person name="Baldrian P."/>
            <person name="Stursova M."/>
            <person name="Weitz H."/>
            <person name="Taylor A."/>
            <person name="Grigoriev I.V."/>
            <person name="Nagy L.G."/>
            <person name="Martin F."/>
            <person name="Kauserud H."/>
        </authorList>
    </citation>
    <scope>NUCLEOTIDE SEQUENCE</scope>
    <source>
        <strain evidence="9">CBHHK173m</strain>
    </source>
</reference>
<dbReference type="EMBL" id="JARJCN010000039">
    <property type="protein sequence ID" value="KAJ7084068.1"/>
    <property type="molecule type" value="Genomic_DNA"/>
</dbReference>
<keyword evidence="7" id="KW-0539">Nucleus</keyword>
<dbReference type="Pfam" id="PF04082">
    <property type="entry name" value="Fungal_trans"/>
    <property type="match status" value="1"/>
</dbReference>
<keyword evidence="10" id="KW-1185">Reference proteome</keyword>
<dbReference type="PANTHER" id="PTHR31313">
    <property type="entry name" value="TY1 ENHANCER ACTIVATOR"/>
    <property type="match status" value="1"/>
</dbReference>
<proteinExistence type="predicted"/>
<comment type="caution">
    <text evidence="9">The sequence shown here is derived from an EMBL/GenBank/DDBJ whole genome shotgun (WGS) entry which is preliminary data.</text>
</comment>
<keyword evidence="2" id="KW-0479">Metal-binding</keyword>
<evidence type="ECO:0000259" key="8">
    <source>
        <dbReference type="PROSITE" id="PS50048"/>
    </source>
</evidence>
<evidence type="ECO:0000256" key="7">
    <source>
        <dbReference type="ARBA" id="ARBA00023242"/>
    </source>
</evidence>
<name>A0AAD6U1X6_9AGAR</name>
<dbReference type="PROSITE" id="PS00463">
    <property type="entry name" value="ZN2_CY6_FUNGAL_1"/>
    <property type="match status" value="1"/>
</dbReference>
<evidence type="ECO:0000256" key="3">
    <source>
        <dbReference type="ARBA" id="ARBA00022833"/>
    </source>
</evidence>
<dbReference type="GO" id="GO:0003677">
    <property type="term" value="F:DNA binding"/>
    <property type="evidence" value="ECO:0007669"/>
    <property type="project" value="UniProtKB-KW"/>
</dbReference>
<dbReference type="InterPro" id="IPR007219">
    <property type="entry name" value="XnlR_reg_dom"/>
</dbReference>
<dbReference type="SMART" id="SM00066">
    <property type="entry name" value="GAL4"/>
    <property type="match status" value="1"/>
</dbReference>
<dbReference type="GO" id="GO:0008270">
    <property type="term" value="F:zinc ion binding"/>
    <property type="evidence" value="ECO:0007669"/>
    <property type="project" value="InterPro"/>
</dbReference>
<dbReference type="GO" id="GO:0005634">
    <property type="term" value="C:nucleus"/>
    <property type="evidence" value="ECO:0007669"/>
    <property type="project" value="UniProtKB-SubCell"/>
</dbReference>
<evidence type="ECO:0000256" key="5">
    <source>
        <dbReference type="ARBA" id="ARBA00023125"/>
    </source>
</evidence>
<keyword evidence="3" id="KW-0862">Zinc</keyword>
<accession>A0AAD6U1X6</accession>
<dbReference type="Gene3D" id="4.10.240.10">
    <property type="entry name" value="Zn(2)-C6 fungal-type DNA-binding domain"/>
    <property type="match status" value="1"/>
</dbReference>
<dbReference type="CDD" id="cd00067">
    <property type="entry name" value="GAL4"/>
    <property type="match status" value="1"/>
</dbReference>
<dbReference type="SUPFAM" id="SSF57701">
    <property type="entry name" value="Zn2/Cys6 DNA-binding domain"/>
    <property type="match status" value="1"/>
</dbReference>
<keyword evidence="4" id="KW-0805">Transcription regulation</keyword>
<organism evidence="9 10">
    <name type="scientific">Mycena belliarum</name>
    <dbReference type="NCBI Taxonomy" id="1033014"/>
    <lineage>
        <taxon>Eukaryota</taxon>
        <taxon>Fungi</taxon>
        <taxon>Dikarya</taxon>
        <taxon>Basidiomycota</taxon>
        <taxon>Agaricomycotina</taxon>
        <taxon>Agaricomycetes</taxon>
        <taxon>Agaricomycetidae</taxon>
        <taxon>Agaricales</taxon>
        <taxon>Marasmiineae</taxon>
        <taxon>Mycenaceae</taxon>
        <taxon>Mycena</taxon>
    </lineage>
</organism>
<comment type="subcellular location">
    <subcellularLocation>
        <location evidence="1">Nucleus</location>
    </subcellularLocation>
</comment>
<keyword evidence="6" id="KW-0804">Transcription</keyword>
<evidence type="ECO:0000256" key="6">
    <source>
        <dbReference type="ARBA" id="ARBA00023163"/>
    </source>
</evidence>
<dbReference type="GO" id="GO:0006351">
    <property type="term" value="P:DNA-templated transcription"/>
    <property type="evidence" value="ECO:0007669"/>
    <property type="project" value="InterPro"/>
</dbReference>
<dbReference type="InterPro" id="IPR051615">
    <property type="entry name" value="Transcr_Regulatory_Elem"/>
</dbReference>
<evidence type="ECO:0000313" key="10">
    <source>
        <dbReference type="Proteomes" id="UP001222325"/>
    </source>
</evidence>
<dbReference type="AlphaFoldDB" id="A0AAD6U1X6"/>
<evidence type="ECO:0000256" key="4">
    <source>
        <dbReference type="ARBA" id="ARBA00023015"/>
    </source>
</evidence>
<evidence type="ECO:0000256" key="1">
    <source>
        <dbReference type="ARBA" id="ARBA00004123"/>
    </source>
</evidence>
<dbReference type="GO" id="GO:0000981">
    <property type="term" value="F:DNA-binding transcription factor activity, RNA polymerase II-specific"/>
    <property type="evidence" value="ECO:0007669"/>
    <property type="project" value="InterPro"/>
</dbReference>
<dbReference type="PROSITE" id="PS50048">
    <property type="entry name" value="ZN2_CY6_FUNGAL_2"/>
    <property type="match status" value="1"/>
</dbReference>
<evidence type="ECO:0000313" key="9">
    <source>
        <dbReference type="EMBL" id="KAJ7084068.1"/>
    </source>
</evidence>
<evidence type="ECO:0000256" key="2">
    <source>
        <dbReference type="ARBA" id="ARBA00022723"/>
    </source>
</evidence>
<gene>
    <name evidence="9" type="ORF">B0H15DRAFT_784495</name>
</gene>